<reference evidence="2 3" key="1">
    <citation type="submission" date="2019-06" db="EMBL/GenBank/DDBJ databases">
        <title>Whole genome shotgun sequence of Halomonas halmophila NBRC 15537.</title>
        <authorList>
            <person name="Hosoyama A."/>
            <person name="Uohara A."/>
            <person name="Ohji S."/>
            <person name="Ichikawa N."/>
        </authorList>
    </citation>
    <scope>NUCLEOTIDE SEQUENCE [LARGE SCALE GENOMIC DNA]</scope>
    <source>
        <strain evidence="2 3">NBRC 15537</strain>
    </source>
</reference>
<evidence type="ECO:0000313" key="2">
    <source>
        <dbReference type="EMBL" id="GED22104.1"/>
    </source>
</evidence>
<dbReference type="EMBL" id="BJOC01000016">
    <property type="protein sequence ID" value="GED22104.1"/>
    <property type="molecule type" value="Genomic_DNA"/>
</dbReference>
<keyword evidence="3" id="KW-1185">Reference proteome</keyword>
<name>A0A4Y4F2M8_9GAMM</name>
<sequence>MAIQNVQVALEGASGPLIIEFDIRIVAIEQGVGNFLGGLALSIAGREVGQCRTGDQQQDQGRYAPQGGKQAHQ</sequence>
<proteinExistence type="predicted"/>
<dbReference type="AlphaFoldDB" id="A0A4Y4F2M8"/>
<dbReference type="Proteomes" id="UP000319812">
    <property type="component" value="Unassembled WGS sequence"/>
</dbReference>
<feature type="region of interest" description="Disordered" evidence="1">
    <location>
        <begin position="52"/>
        <end position="73"/>
    </location>
</feature>
<protein>
    <submittedName>
        <fullName evidence="2">Uncharacterized protein</fullName>
    </submittedName>
</protein>
<evidence type="ECO:0000256" key="1">
    <source>
        <dbReference type="SAM" id="MobiDB-lite"/>
    </source>
</evidence>
<evidence type="ECO:0000313" key="3">
    <source>
        <dbReference type="Proteomes" id="UP000319812"/>
    </source>
</evidence>
<organism evidence="2 3">
    <name type="scientific">Halomonas halmophila</name>
    <dbReference type="NCBI Taxonomy" id="252"/>
    <lineage>
        <taxon>Bacteria</taxon>
        <taxon>Pseudomonadati</taxon>
        <taxon>Pseudomonadota</taxon>
        <taxon>Gammaproteobacteria</taxon>
        <taxon>Oceanospirillales</taxon>
        <taxon>Halomonadaceae</taxon>
        <taxon>Halomonas</taxon>
    </lineage>
</organism>
<comment type="caution">
    <text evidence="2">The sequence shown here is derived from an EMBL/GenBank/DDBJ whole genome shotgun (WGS) entry which is preliminary data.</text>
</comment>
<accession>A0A4Y4F2M8</accession>
<gene>
    <name evidence="2" type="ORF">HHA01_10810</name>
</gene>